<dbReference type="Gene3D" id="3.10.450.50">
    <property type="match status" value="1"/>
</dbReference>
<comment type="caution">
    <text evidence="1">The sequence shown here is derived from an EMBL/GenBank/DDBJ whole genome shotgun (WGS) entry which is preliminary data.</text>
</comment>
<gene>
    <name evidence="1" type="ORF">HH308_15435</name>
</gene>
<keyword evidence="2" id="KW-1185">Reference proteome</keyword>
<evidence type="ECO:0008006" key="3">
    <source>
        <dbReference type="Google" id="ProtNLM"/>
    </source>
</evidence>
<sequence length="141" mass="15539">MAAGALVSTDADSLAGAVARHHIANLLYTYIDIADRKDVAAAVDLLGAARVRFPHAGYHSADAAPSFFTGLWAAPTAHRHDVTNLQVHRDRGDLWRADAHYTRWIIAPDPVLHTLGRYTLTVDSETWSITELIVDRTWTRG</sequence>
<organism evidence="1 2">
    <name type="scientific">Gordonia asplenii</name>
    <dbReference type="NCBI Taxonomy" id="2725283"/>
    <lineage>
        <taxon>Bacteria</taxon>
        <taxon>Bacillati</taxon>
        <taxon>Actinomycetota</taxon>
        <taxon>Actinomycetes</taxon>
        <taxon>Mycobacteriales</taxon>
        <taxon>Gordoniaceae</taxon>
        <taxon>Gordonia</taxon>
    </lineage>
</organism>
<dbReference type="SUPFAM" id="SSF54427">
    <property type="entry name" value="NTF2-like"/>
    <property type="match status" value="1"/>
</dbReference>
<evidence type="ECO:0000313" key="2">
    <source>
        <dbReference type="Proteomes" id="UP000550729"/>
    </source>
</evidence>
<dbReference type="InterPro" id="IPR032710">
    <property type="entry name" value="NTF2-like_dom_sf"/>
</dbReference>
<protein>
    <recommendedName>
        <fullName evidence="3">SnoaL-like domain-containing protein</fullName>
    </recommendedName>
</protein>
<dbReference type="Proteomes" id="UP000550729">
    <property type="component" value="Unassembled WGS sequence"/>
</dbReference>
<reference evidence="1 2" key="1">
    <citation type="submission" date="2020-04" db="EMBL/GenBank/DDBJ databases">
        <title>Gordonia sp. nov. TBRC 11910.</title>
        <authorList>
            <person name="Suriyachadkun C."/>
        </authorList>
    </citation>
    <scope>NUCLEOTIDE SEQUENCE [LARGE SCALE GENOMIC DNA]</scope>
    <source>
        <strain evidence="1 2">TBRC 11910</strain>
    </source>
</reference>
<name>A0A848L0K8_9ACTN</name>
<dbReference type="EMBL" id="JABBNB010000015">
    <property type="protein sequence ID" value="NMO02605.1"/>
    <property type="molecule type" value="Genomic_DNA"/>
</dbReference>
<proteinExistence type="predicted"/>
<accession>A0A848L0K8</accession>
<dbReference type="AlphaFoldDB" id="A0A848L0K8"/>
<evidence type="ECO:0000313" key="1">
    <source>
        <dbReference type="EMBL" id="NMO02605.1"/>
    </source>
</evidence>